<feature type="active site" description="Nucleophile" evidence="18">
    <location>
        <position position="129"/>
    </location>
</feature>
<evidence type="ECO:0000256" key="13">
    <source>
        <dbReference type="ARBA" id="ARBA00043721"/>
    </source>
</evidence>
<comment type="catalytic activity">
    <reaction evidence="12">
        <text>1D-myo-inositol 1,2-bisphosphate + H2O = 1D-myo-inositol 2-phosphate + phosphate</text>
        <dbReference type="Rhea" id="RHEA:77135"/>
        <dbReference type="ChEBI" id="CHEBI:15377"/>
        <dbReference type="ChEBI" id="CHEBI:43474"/>
        <dbReference type="ChEBI" id="CHEBI:84142"/>
        <dbReference type="ChEBI" id="CHEBI:195539"/>
    </reaction>
    <physiologicalReaction direction="left-to-right" evidence="12">
        <dbReference type="Rhea" id="RHEA:77136"/>
    </physiologicalReaction>
</comment>
<dbReference type="PANTHER" id="PTHR20963:SF24">
    <property type="entry name" value="3-PHYTASE B"/>
    <property type="match status" value="1"/>
</dbReference>
<dbReference type="InterPro" id="IPR000560">
    <property type="entry name" value="His_Pase_clade-2"/>
</dbReference>
<dbReference type="GO" id="GO:0003993">
    <property type="term" value="F:acid phosphatase activity"/>
    <property type="evidence" value="ECO:0007669"/>
    <property type="project" value="TreeGrafter"/>
</dbReference>
<keyword evidence="6" id="KW-0378">Hydrolase</keyword>
<evidence type="ECO:0000313" key="21">
    <source>
        <dbReference type="Proteomes" id="UP000826573"/>
    </source>
</evidence>
<protein>
    <recommendedName>
        <fullName evidence="16">Phytase A</fullName>
        <ecNumber evidence="4">3.1.3.8</ecNumber>
    </recommendedName>
    <alternativeName>
        <fullName evidence="17">Histidine acid phosphatase phyA</fullName>
    </alternativeName>
    <alternativeName>
        <fullName evidence="10">Myo-inositol hexakisphosphate phosphohydrolase A</fullName>
    </alternativeName>
    <alternativeName>
        <fullName evidence="9">Myo-inositol-hexaphosphate 3-phosphohydrolase A</fullName>
    </alternativeName>
</protein>
<keyword evidence="5" id="KW-0964">Secreted</keyword>
<dbReference type="PROSITE" id="PS00616">
    <property type="entry name" value="HIS_ACID_PHOSPHAT_1"/>
    <property type="match status" value="1"/>
</dbReference>
<dbReference type="EC" id="3.1.3.8" evidence="4"/>
<comment type="catalytic activity">
    <reaction evidence="14">
        <text>1D-myo-inositol 1,2,4,5,6-pentakisphosphate + H2O = 1D-myo-inositol 1,2,5,6-tetrakisphosphate + phosphate</text>
        <dbReference type="Rhea" id="RHEA:77115"/>
        <dbReference type="ChEBI" id="CHEBI:15377"/>
        <dbReference type="ChEBI" id="CHEBI:43474"/>
        <dbReference type="ChEBI" id="CHEBI:57798"/>
        <dbReference type="ChEBI" id="CHEBI:195535"/>
    </reaction>
    <physiologicalReaction direction="left-to-right" evidence="14">
        <dbReference type="Rhea" id="RHEA:77116"/>
    </physiologicalReaction>
</comment>
<comment type="catalytic activity">
    <reaction evidence="13">
        <text>1D-myo-inositol 1,2,6-trisphosphate + H2O = 1D-myo-inositol 1,2-bisphosphate + phosphate</text>
        <dbReference type="Rhea" id="RHEA:77131"/>
        <dbReference type="ChEBI" id="CHEBI:15377"/>
        <dbReference type="ChEBI" id="CHEBI:43474"/>
        <dbReference type="ChEBI" id="CHEBI:195537"/>
        <dbReference type="ChEBI" id="CHEBI:195539"/>
    </reaction>
    <physiologicalReaction direction="left-to-right" evidence="13">
        <dbReference type="Rhea" id="RHEA:77132"/>
    </physiologicalReaction>
</comment>
<feature type="disulfide bond" evidence="19">
    <location>
        <begin position="257"/>
        <end position="508"/>
    </location>
</feature>
<evidence type="ECO:0000256" key="10">
    <source>
        <dbReference type="ARBA" id="ARBA00042300"/>
    </source>
</evidence>
<accession>A0A9P8KV00</accession>
<comment type="subunit">
    <text evidence="3">Monomer.</text>
</comment>
<name>A0A9P8KV00_9HYPO</name>
<evidence type="ECO:0000256" key="3">
    <source>
        <dbReference type="ARBA" id="ARBA00011245"/>
    </source>
</evidence>
<dbReference type="Gene3D" id="3.40.50.1240">
    <property type="entry name" value="Phosphoglycerate mutase-like"/>
    <property type="match status" value="1"/>
</dbReference>
<dbReference type="CDD" id="cd07061">
    <property type="entry name" value="HP_HAP_like"/>
    <property type="match status" value="1"/>
</dbReference>
<evidence type="ECO:0000256" key="9">
    <source>
        <dbReference type="ARBA" id="ARBA00041857"/>
    </source>
</evidence>
<evidence type="ECO:0000256" key="6">
    <source>
        <dbReference type="ARBA" id="ARBA00022801"/>
    </source>
</evidence>
<comment type="subcellular location">
    <subcellularLocation>
        <location evidence="1">Secreted</location>
    </subcellularLocation>
</comment>
<dbReference type="Pfam" id="PF00328">
    <property type="entry name" value="His_Phos_2"/>
    <property type="match status" value="1"/>
</dbReference>
<dbReference type="AlphaFoldDB" id="A0A9P8KV00"/>
<evidence type="ECO:0000256" key="15">
    <source>
        <dbReference type="ARBA" id="ARBA00043788"/>
    </source>
</evidence>
<feature type="active site" description="Proton donor" evidence="18">
    <location>
        <position position="405"/>
    </location>
</feature>
<reference evidence="20 21" key="1">
    <citation type="submission" date="2021-08" db="EMBL/GenBank/DDBJ databases">
        <title>The highly contiguous genome resource for Trichoderma semiorbis FJ059, a fungal antagonistic to plant pathogens.</title>
        <authorList>
            <person name="Liu T."/>
        </authorList>
    </citation>
    <scope>NUCLEOTIDE SEQUENCE [LARGE SCALE GENOMIC DNA]</scope>
    <source>
        <strain evidence="20 21">FJ059</strain>
    </source>
</reference>
<proteinExistence type="inferred from homology"/>
<dbReference type="InterPro" id="IPR029033">
    <property type="entry name" value="His_PPase_superfam"/>
</dbReference>
<dbReference type="GO" id="GO:0016158">
    <property type="term" value="F:inositol hexakisphosphate 3-phosphatase activity"/>
    <property type="evidence" value="ECO:0007669"/>
    <property type="project" value="UniProtKB-EC"/>
</dbReference>
<evidence type="ECO:0000256" key="2">
    <source>
        <dbReference type="ARBA" id="ARBA00005375"/>
    </source>
</evidence>
<sequence length="512" mass="56480">MPAPRIIAAIRGAVSRDTYKYSAIPEPEAELPRRQSLSRRASVYESSSQGQTSLIKMSLGGMALFAILLTMVSLGRAKSYSACEAVGNCTADVSHIWGQYSPVFSVPSTIDASTPSGCNVTFAQILSRHGARAPTQKKSDFYRDMIVRIQSNVKDYGKGFEFLKDYDYHLGADDLTLFGEQQMVDSGIAFFQRYQDLASKFDPFVRASGSDRVVVSAQRFVEGYYKAQDRNASSPVGSILVLSEEEGFNNTLNHGSCPAFEEGPSSELVATYQKVWLGVFGPAITKRLNSKLPGANLTLTETIFMMDLCPFDTVANTSLVASDFCRLFSMDEWASYDYFQALDKWYGYGKGNPLGPSQGVGFGNELIARLTGTPVDDDTTTNSTLDSSPETFPLNSKLYADFSHDNTMSSIFAALGLFNSTMELPLKYKLSPRRLHGFSASWAVPFGARMYLEKMQCSDASEELVRVILNDRVVPLRTCNSDRLGRCKLSGFIDSLKFVRSGGLWNECPYDV</sequence>
<dbReference type="PANTHER" id="PTHR20963">
    <property type="entry name" value="MULTIPLE INOSITOL POLYPHOSPHATE PHOSPHATASE-RELATED"/>
    <property type="match status" value="1"/>
</dbReference>
<dbReference type="PIRSF" id="PIRSF000894">
    <property type="entry name" value="Acid_phosphatase"/>
    <property type="match status" value="1"/>
</dbReference>
<evidence type="ECO:0000256" key="16">
    <source>
        <dbReference type="ARBA" id="ARBA00044106"/>
    </source>
</evidence>
<comment type="catalytic activity">
    <reaction evidence="15">
        <text>1D-myo-inositol hexakisphosphate + H2O = 1D-myo-inositol 1,2,4,5,6-pentakisphosphate + phosphate</text>
        <dbReference type="Rhea" id="RHEA:16989"/>
        <dbReference type="ChEBI" id="CHEBI:15377"/>
        <dbReference type="ChEBI" id="CHEBI:43474"/>
        <dbReference type="ChEBI" id="CHEBI:57798"/>
        <dbReference type="ChEBI" id="CHEBI:58130"/>
        <dbReference type="EC" id="3.1.3.8"/>
    </reaction>
    <physiologicalReaction direction="left-to-right" evidence="15">
        <dbReference type="Rhea" id="RHEA:16990"/>
    </physiologicalReaction>
</comment>
<evidence type="ECO:0000256" key="4">
    <source>
        <dbReference type="ARBA" id="ARBA00012632"/>
    </source>
</evidence>
<evidence type="ECO:0000256" key="5">
    <source>
        <dbReference type="ARBA" id="ARBA00022525"/>
    </source>
</evidence>
<evidence type="ECO:0000313" key="20">
    <source>
        <dbReference type="EMBL" id="KAH0532340.1"/>
    </source>
</evidence>
<dbReference type="InterPro" id="IPR033379">
    <property type="entry name" value="Acid_Pase_AS"/>
</dbReference>
<evidence type="ECO:0000256" key="8">
    <source>
        <dbReference type="ARBA" id="ARBA00023180"/>
    </source>
</evidence>
<feature type="disulfide bond" evidence="19">
    <location>
        <begin position="309"/>
        <end position="325"/>
    </location>
</feature>
<gene>
    <name evidence="20" type="ORF">TsFJ059_001043</name>
</gene>
<comment type="similarity">
    <text evidence="2">Belongs to the histidine acid phosphatase family.</text>
</comment>
<keyword evidence="7 19" id="KW-1015">Disulfide bond</keyword>
<evidence type="ECO:0000256" key="17">
    <source>
        <dbReference type="ARBA" id="ARBA00044262"/>
    </source>
</evidence>
<evidence type="ECO:0000256" key="19">
    <source>
        <dbReference type="PIRSR" id="PIRSR000894-2"/>
    </source>
</evidence>
<evidence type="ECO:0000256" key="12">
    <source>
        <dbReference type="ARBA" id="ARBA00043675"/>
    </source>
</evidence>
<comment type="catalytic activity">
    <reaction evidence="11">
        <text>1D-myo-inositol 1,2,5,6-tetrakisphosphate + H2O = 1D-myo-inositol 1,2,6-trisphosphate + phosphate</text>
        <dbReference type="Rhea" id="RHEA:77119"/>
        <dbReference type="ChEBI" id="CHEBI:15377"/>
        <dbReference type="ChEBI" id="CHEBI:43474"/>
        <dbReference type="ChEBI" id="CHEBI:195535"/>
        <dbReference type="ChEBI" id="CHEBI:195537"/>
    </reaction>
    <physiologicalReaction direction="left-to-right" evidence="11">
        <dbReference type="Rhea" id="RHEA:77120"/>
    </physiologicalReaction>
</comment>
<evidence type="ECO:0000256" key="18">
    <source>
        <dbReference type="PIRSR" id="PIRSR000894-1"/>
    </source>
</evidence>
<dbReference type="PROSITE" id="PS00778">
    <property type="entry name" value="HIS_ACID_PHOSPHAT_2"/>
    <property type="match status" value="1"/>
</dbReference>
<dbReference type="InterPro" id="IPR016274">
    <property type="entry name" value="Histidine_acid_Pase_euk"/>
</dbReference>
<dbReference type="Proteomes" id="UP000826573">
    <property type="component" value="Unassembled WGS sequence"/>
</dbReference>
<dbReference type="SUPFAM" id="SSF53254">
    <property type="entry name" value="Phosphoglycerate mutase-like"/>
    <property type="match status" value="1"/>
</dbReference>
<organism evidence="20 21">
    <name type="scientific">Trichoderma semiorbis</name>
    <dbReference type="NCBI Taxonomy" id="1491008"/>
    <lineage>
        <taxon>Eukaryota</taxon>
        <taxon>Fungi</taxon>
        <taxon>Dikarya</taxon>
        <taxon>Ascomycota</taxon>
        <taxon>Pezizomycotina</taxon>
        <taxon>Sordariomycetes</taxon>
        <taxon>Hypocreomycetidae</taxon>
        <taxon>Hypocreales</taxon>
        <taxon>Hypocreaceae</taxon>
        <taxon>Trichoderma</taxon>
    </lineage>
</organism>
<dbReference type="GO" id="GO:0005576">
    <property type="term" value="C:extracellular region"/>
    <property type="evidence" value="ECO:0007669"/>
    <property type="project" value="UniProtKB-SubCell"/>
</dbReference>
<feature type="disulfide bond" evidence="19">
    <location>
        <begin position="479"/>
        <end position="487"/>
    </location>
</feature>
<keyword evidence="21" id="KW-1185">Reference proteome</keyword>
<evidence type="ECO:0000256" key="1">
    <source>
        <dbReference type="ARBA" id="ARBA00004613"/>
    </source>
</evidence>
<feature type="disulfide bond" evidence="19">
    <location>
        <begin position="118"/>
        <end position="457"/>
    </location>
</feature>
<keyword evidence="8" id="KW-0325">Glycoprotein</keyword>
<comment type="caution">
    <text evidence="20">The sequence shown here is derived from an EMBL/GenBank/DDBJ whole genome shotgun (WGS) entry which is preliminary data.</text>
</comment>
<evidence type="ECO:0000256" key="7">
    <source>
        <dbReference type="ARBA" id="ARBA00023157"/>
    </source>
</evidence>
<evidence type="ECO:0000256" key="14">
    <source>
        <dbReference type="ARBA" id="ARBA00043748"/>
    </source>
</evidence>
<dbReference type="EMBL" id="JAIMJC010000001">
    <property type="protein sequence ID" value="KAH0532340.1"/>
    <property type="molecule type" value="Genomic_DNA"/>
</dbReference>
<evidence type="ECO:0000256" key="11">
    <source>
        <dbReference type="ARBA" id="ARBA00043670"/>
    </source>
</evidence>